<keyword evidence="2 8" id="KW-1003">Cell membrane</keyword>
<dbReference type="GO" id="GO:0043025">
    <property type="term" value="C:neuronal cell body"/>
    <property type="evidence" value="ECO:0000318"/>
    <property type="project" value="GO_Central"/>
</dbReference>
<feature type="transmembrane region" description="Helical" evidence="8">
    <location>
        <begin position="78"/>
        <end position="100"/>
    </location>
</feature>
<keyword evidence="6 8" id="KW-0675">Receptor</keyword>
<reference evidence="9 11" key="1">
    <citation type="journal article" date="2002" name="Science">
        <title>The genome sequence of the malaria mosquito Anopheles gambiae.</title>
        <authorList>
            <person name="Holt R.A."/>
            <person name="Subramanian G.M."/>
            <person name="Halpern A."/>
            <person name="Sutton G.G."/>
            <person name="Charlab R."/>
            <person name="Nusskern D.R."/>
            <person name="Wincker P."/>
            <person name="Clark A.G."/>
            <person name="Ribeiro J.M."/>
            <person name="Wides R."/>
            <person name="Salzberg S.L."/>
            <person name="Loftus B."/>
            <person name="Yandell M."/>
            <person name="Majoros W.H."/>
            <person name="Rusch D.B."/>
            <person name="Lai Z."/>
            <person name="Kraft C.L."/>
            <person name="Abril J.F."/>
            <person name="Anthouard V."/>
            <person name="Arensburger P."/>
            <person name="Atkinson P.W."/>
            <person name="Baden H."/>
            <person name="de Berardinis V."/>
            <person name="Baldwin D."/>
            <person name="Benes V."/>
            <person name="Biedler J."/>
            <person name="Blass C."/>
            <person name="Bolanos R."/>
            <person name="Boscus D."/>
            <person name="Barnstead M."/>
            <person name="Cai S."/>
            <person name="Center A."/>
            <person name="Chaturverdi K."/>
            <person name="Christophides G.K."/>
            <person name="Chrystal M.A."/>
            <person name="Clamp M."/>
            <person name="Cravchik A."/>
            <person name="Curwen V."/>
            <person name="Dana A."/>
            <person name="Delcher A."/>
            <person name="Dew I."/>
            <person name="Evans C.A."/>
            <person name="Flanigan M."/>
            <person name="Grundschober-Freimoser A."/>
            <person name="Friedli L."/>
            <person name="Gu Z."/>
            <person name="Guan P."/>
            <person name="Guigo R."/>
            <person name="Hillenmeyer M.E."/>
            <person name="Hladun S.L."/>
            <person name="Hogan J.R."/>
            <person name="Hong Y.S."/>
            <person name="Hoover J."/>
            <person name="Jaillon O."/>
            <person name="Ke Z."/>
            <person name="Kodira C."/>
            <person name="Kokoza E."/>
            <person name="Koutsos A."/>
            <person name="Letunic I."/>
            <person name="Levitsky A."/>
            <person name="Liang Y."/>
            <person name="Lin J.J."/>
            <person name="Lobo N.F."/>
            <person name="Lopez J.R."/>
            <person name="Malek J.A."/>
            <person name="McIntosh T.C."/>
            <person name="Meister S."/>
            <person name="Miller J."/>
            <person name="Mobarry C."/>
            <person name="Mongin E."/>
            <person name="Murphy S.D."/>
            <person name="O'Brochta D.A."/>
            <person name="Pfannkoch C."/>
            <person name="Qi R."/>
            <person name="Regier M.A."/>
            <person name="Remington K."/>
            <person name="Shao H."/>
            <person name="Sharakhova M.V."/>
            <person name="Sitter C.D."/>
            <person name="Shetty J."/>
            <person name="Smith T.J."/>
            <person name="Strong R."/>
            <person name="Sun J."/>
            <person name="Thomasova D."/>
            <person name="Ton L.Q."/>
            <person name="Topalis P."/>
            <person name="Tu Z."/>
            <person name="Unger M.F."/>
            <person name="Walenz B."/>
            <person name="Wang A."/>
            <person name="Wang J."/>
            <person name="Wang M."/>
            <person name="Wang X."/>
            <person name="Woodford K.J."/>
            <person name="Wortman J.R."/>
            <person name="Wu M."/>
            <person name="Yao A."/>
            <person name="Zdobnov E.M."/>
            <person name="Zhang H."/>
            <person name="Zhao Q."/>
            <person name="Zhao S."/>
            <person name="Zhu S.C."/>
            <person name="Zhimulev I."/>
            <person name="Coluzzi M."/>
            <person name="della Torre A."/>
            <person name="Roth C.W."/>
            <person name="Louis C."/>
            <person name="Kalush F."/>
            <person name="Mural R.J."/>
            <person name="Myers E.W."/>
            <person name="Adams M.D."/>
            <person name="Smith H.O."/>
            <person name="Broder S."/>
            <person name="Gardner M.J."/>
            <person name="Fraser C.M."/>
            <person name="Birney E."/>
            <person name="Bork P."/>
            <person name="Brey P.T."/>
            <person name="Venter J.C."/>
            <person name="Weissenbach J."/>
            <person name="Kafatos F.C."/>
            <person name="Collins F.H."/>
            <person name="Hoffman S.L."/>
        </authorList>
    </citation>
    <scope>NUCLEOTIDE SEQUENCE [LARGE SCALE GENOMIC DNA]</scope>
    <source>
        <strain evidence="9 11">PEST</strain>
    </source>
</reference>
<dbReference type="GO" id="GO:0005886">
    <property type="term" value="C:plasma membrane"/>
    <property type="evidence" value="ECO:0007669"/>
    <property type="project" value="UniProtKB-SubCell"/>
</dbReference>
<reference evidence="9" key="4">
    <citation type="journal article" date="2007" name="Genome Biol.">
        <title>Update of the Anopheles gambiae PEST genome assembly.</title>
        <authorList>
            <person name="Sharakhova M.V."/>
            <person name="Hammond M.P."/>
            <person name="Lobo N.F."/>
            <person name="Krzywinski J."/>
            <person name="Unger M.F."/>
            <person name="Hillenmeyer M.E."/>
            <person name="Bruggner R.V."/>
            <person name="Birney E."/>
            <person name="Collins F.H."/>
        </authorList>
    </citation>
    <scope>NUCLEOTIDE SEQUENCE</scope>
    <source>
        <strain evidence="9">PEST</strain>
    </source>
</reference>
<dbReference type="Proteomes" id="UP000007062">
    <property type="component" value="Chromosome 2R"/>
</dbReference>
<dbReference type="GO" id="GO:0050909">
    <property type="term" value="P:sensory perception of taste"/>
    <property type="evidence" value="ECO:0007669"/>
    <property type="project" value="InterPro"/>
</dbReference>
<feature type="transmembrane region" description="Helical" evidence="8">
    <location>
        <begin position="294"/>
        <end position="314"/>
    </location>
</feature>
<evidence type="ECO:0000313" key="9">
    <source>
        <dbReference type="EMBL" id="EAA43258.1"/>
    </source>
</evidence>
<dbReference type="Pfam" id="PF08395">
    <property type="entry name" value="7tm_7"/>
    <property type="match status" value="1"/>
</dbReference>
<dbReference type="InterPro" id="IPR013604">
    <property type="entry name" value="7TM_chemorcpt"/>
</dbReference>
<keyword evidence="4 8" id="KW-1133">Transmembrane helix</keyword>
<feature type="transmembrane region" description="Helical" evidence="8">
    <location>
        <begin position="139"/>
        <end position="160"/>
    </location>
</feature>
<evidence type="ECO:0000256" key="4">
    <source>
        <dbReference type="ARBA" id="ARBA00022989"/>
    </source>
</evidence>
<evidence type="ECO:0000256" key="5">
    <source>
        <dbReference type="ARBA" id="ARBA00023136"/>
    </source>
</evidence>
<dbReference type="GO" id="GO:0030425">
    <property type="term" value="C:dendrite"/>
    <property type="evidence" value="ECO:0000318"/>
    <property type="project" value="GO_Central"/>
</dbReference>
<proteinExistence type="inferred from homology"/>
<feature type="transmembrane region" description="Helical" evidence="8">
    <location>
        <begin position="45"/>
        <end position="66"/>
    </location>
</feature>
<reference evidence="9" key="5">
    <citation type="submission" date="2011-05" db="EMBL/GenBank/DDBJ databases">
        <authorList>
            <consortium name="VectorBase"/>
        </authorList>
    </citation>
    <scope>NUCLEOTIDE SEQUENCE</scope>
    <source>
        <strain evidence="9">PEST</strain>
    </source>
</reference>
<dbReference type="AlphaFoldDB" id="Q7PKH4"/>
<evidence type="ECO:0000256" key="8">
    <source>
        <dbReference type="RuleBase" id="RU363108"/>
    </source>
</evidence>
<feature type="transmembrane region" description="Helical" evidence="8">
    <location>
        <begin position="262"/>
        <end position="287"/>
    </location>
</feature>
<dbReference type="EnsemblMetazoa" id="AGAP001123-RA">
    <property type="protein sequence ID" value="AGAP001123-PA"/>
    <property type="gene ID" value="AGAP001123"/>
</dbReference>
<evidence type="ECO:0000256" key="1">
    <source>
        <dbReference type="ARBA" id="ARBA00004651"/>
    </source>
</evidence>
<comment type="similarity">
    <text evidence="8">Belongs to the insect chemoreceptor superfamily. Gustatory receptor (GR) family.</text>
</comment>
<reference evidence="9 10" key="3">
    <citation type="journal article" date="2004" name="Trends Parasitol.">
        <title>The Anopheles gambiae genome: an update.</title>
        <authorList>
            <person name="Mongin E."/>
            <person name="Louis C."/>
            <person name="Holt R.A."/>
            <person name="Birney E."/>
            <person name="Collins F.H."/>
        </authorList>
    </citation>
    <scope>NUCLEOTIDE SEQUENCE</scope>
    <source>
        <strain evidence="9 10">PEST</strain>
    </source>
</reference>
<dbReference type="VEuPathDB" id="VectorBase:AGAP001123"/>
<evidence type="ECO:0000313" key="11">
    <source>
        <dbReference type="Proteomes" id="UP000007062"/>
    </source>
</evidence>
<evidence type="ECO:0000256" key="7">
    <source>
        <dbReference type="ARBA" id="ARBA00023224"/>
    </source>
</evidence>
<reference evidence="9" key="2">
    <citation type="submission" date="2002-03" db="EMBL/GenBank/DDBJ databases">
        <authorList>
            <consortium name="The Anopheles Genome Sequencing Consortium"/>
        </authorList>
    </citation>
    <scope>NUCLEOTIDE SEQUENCE</scope>
    <source>
        <strain evidence="9">PEST</strain>
    </source>
</reference>
<sequence>MGCSYKNPRHVYDVLRPLLAFSKYFGLTAFSIVGEPPYVQVKVTGVEYVALLMNFVANLYCVYINVTNNRLSRWTGSAVMNLGLGFLFPLGAIVMIVLAIDNFMRRDATCQIIGELFKVDRYLQRIGHQLDHRRQYVTLVRILFVVLMLIATGTVFALGMSTISEFSIRNHLINSFSYALTGIQFMIVNFHFVAAARLVSFRLDAIKCSLKKHLDTGSWYIEQKQRWGRRVDPVDVVSELAEDFAALVDVVDRVNRIYSNQIIALITGVGMFSIFVIYATSFSYYVGRSRETRLTLILLTACVVYIIMIGLIFFTGVDVENTSNDIVGLLHEAIQRVVDSSTKRKLIWFSQQILFRRPKLRCIFYAYDWKTIYNMFGFVVTYLIILLQFDKFSDDASKKNFLTS</sequence>
<protein>
    <recommendedName>
        <fullName evidence="8">Gustatory receptor</fullName>
    </recommendedName>
</protein>
<dbReference type="HOGENOM" id="CLU_689392_0_0_1"/>
<dbReference type="GO" id="GO:0030424">
    <property type="term" value="C:axon"/>
    <property type="evidence" value="ECO:0000318"/>
    <property type="project" value="GO_Central"/>
</dbReference>
<keyword evidence="11" id="KW-1185">Reference proteome</keyword>
<name>Q7PKH4_ANOGA</name>
<dbReference type="GO" id="GO:0008049">
    <property type="term" value="P:male courtship behavior"/>
    <property type="evidence" value="ECO:0000318"/>
    <property type="project" value="GO_Central"/>
</dbReference>
<evidence type="ECO:0000313" key="10">
    <source>
        <dbReference type="EnsemblMetazoa" id="AGAP001123-PA"/>
    </source>
</evidence>
<gene>
    <name evidence="9" type="primary">GPRGR36</name>
    <name evidence="9" type="ORF">AgaP_AGAP001123</name>
</gene>
<dbReference type="OMA" id="FMIVNFH"/>
<reference evidence="10" key="6">
    <citation type="submission" date="2020-05" db="UniProtKB">
        <authorList>
            <consortium name="EnsemblMetazoa"/>
        </authorList>
    </citation>
    <scope>IDENTIFICATION</scope>
    <source>
        <strain evidence="10">PEST</strain>
    </source>
</reference>
<dbReference type="VEuPathDB" id="VectorBase:AGAMI1_001510"/>
<keyword evidence="5 8" id="KW-0472">Membrane</keyword>
<evidence type="ECO:0000256" key="2">
    <source>
        <dbReference type="ARBA" id="ARBA00022475"/>
    </source>
</evidence>
<evidence type="ECO:0000256" key="6">
    <source>
        <dbReference type="ARBA" id="ARBA00023170"/>
    </source>
</evidence>
<dbReference type="PANTHER" id="PTHR21143:SF104">
    <property type="entry name" value="GUSTATORY RECEPTOR 8A-RELATED"/>
    <property type="match status" value="1"/>
</dbReference>
<feature type="transmembrane region" description="Helical" evidence="8">
    <location>
        <begin position="371"/>
        <end position="389"/>
    </location>
</feature>
<dbReference type="EMBL" id="AAAB01008987">
    <property type="protein sequence ID" value="EAA43258.1"/>
    <property type="molecule type" value="Genomic_DNA"/>
</dbReference>
<dbReference type="GO" id="GO:0007165">
    <property type="term" value="P:signal transduction"/>
    <property type="evidence" value="ECO:0007669"/>
    <property type="project" value="UniProtKB-KW"/>
</dbReference>
<feature type="transmembrane region" description="Helical" evidence="8">
    <location>
        <begin position="172"/>
        <end position="194"/>
    </location>
</feature>
<keyword evidence="3 8" id="KW-0812">Transmembrane</keyword>
<evidence type="ECO:0000256" key="3">
    <source>
        <dbReference type="ARBA" id="ARBA00022692"/>
    </source>
</evidence>
<keyword evidence="7 8" id="KW-0807">Transducer</keyword>
<dbReference type="PaxDb" id="7165-AGAP001123-PA"/>
<comment type="function">
    <text evidence="8">Gustatory receptor which mediates acceptance or avoidance behavior, depending on its substrates.</text>
</comment>
<organism evidence="9">
    <name type="scientific">Anopheles gambiae</name>
    <name type="common">African malaria mosquito</name>
    <dbReference type="NCBI Taxonomy" id="7165"/>
    <lineage>
        <taxon>Eukaryota</taxon>
        <taxon>Metazoa</taxon>
        <taxon>Ecdysozoa</taxon>
        <taxon>Arthropoda</taxon>
        <taxon>Hexapoda</taxon>
        <taxon>Insecta</taxon>
        <taxon>Pterygota</taxon>
        <taxon>Neoptera</taxon>
        <taxon>Endopterygota</taxon>
        <taxon>Diptera</taxon>
        <taxon>Nematocera</taxon>
        <taxon>Culicoidea</taxon>
        <taxon>Culicidae</taxon>
        <taxon>Anophelinae</taxon>
        <taxon>Anopheles</taxon>
    </lineage>
</organism>
<dbReference type="GO" id="GO:0007635">
    <property type="term" value="P:chemosensory behavior"/>
    <property type="evidence" value="ECO:0000318"/>
    <property type="project" value="GO_Central"/>
</dbReference>
<dbReference type="PANTHER" id="PTHR21143">
    <property type="entry name" value="INVERTEBRATE GUSTATORY RECEPTOR"/>
    <property type="match status" value="1"/>
</dbReference>
<accession>Q7PKH4</accession>
<comment type="subcellular location">
    <subcellularLocation>
        <location evidence="1 8">Cell membrane</location>
        <topology evidence="1 8">Multi-pass membrane protein</topology>
    </subcellularLocation>
</comment>